<name>A0A316UVS1_9BASI</name>
<evidence type="ECO:0000313" key="1">
    <source>
        <dbReference type="EMBL" id="PWN29397.1"/>
    </source>
</evidence>
<protein>
    <submittedName>
        <fullName evidence="1">Uncharacterized protein</fullName>
    </submittedName>
</protein>
<keyword evidence="2" id="KW-1185">Reference proteome</keyword>
<dbReference type="GeneID" id="37025027"/>
<reference evidence="1 2" key="1">
    <citation type="journal article" date="2018" name="Mol. Biol. Evol.">
        <title>Broad Genomic Sampling Reveals a Smut Pathogenic Ancestry of the Fungal Clade Ustilaginomycotina.</title>
        <authorList>
            <person name="Kijpornyongpan T."/>
            <person name="Mondo S.J."/>
            <person name="Barry K."/>
            <person name="Sandor L."/>
            <person name="Lee J."/>
            <person name="Lipzen A."/>
            <person name="Pangilinan J."/>
            <person name="LaButti K."/>
            <person name="Hainaut M."/>
            <person name="Henrissat B."/>
            <person name="Grigoriev I.V."/>
            <person name="Spatafora J.W."/>
            <person name="Aime M.C."/>
        </authorList>
    </citation>
    <scope>NUCLEOTIDE SEQUENCE [LARGE SCALE GENOMIC DNA]</scope>
    <source>
        <strain evidence="1 2">MCA 5214</strain>
    </source>
</reference>
<organism evidence="1 2">
    <name type="scientific">Jaminaea rosea</name>
    <dbReference type="NCBI Taxonomy" id="1569628"/>
    <lineage>
        <taxon>Eukaryota</taxon>
        <taxon>Fungi</taxon>
        <taxon>Dikarya</taxon>
        <taxon>Basidiomycota</taxon>
        <taxon>Ustilaginomycotina</taxon>
        <taxon>Exobasidiomycetes</taxon>
        <taxon>Microstromatales</taxon>
        <taxon>Microstromatales incertae sedis</taxon>
        <taxon>Jaminaea</taxon>
    </lineage>
</organism>
<dbReference type="AlphaFoldDB" id="A0A316UVS1"/>
<accession>A0A316UVS1</accession>
<sequence>MRSRSARSTRGKRMRWSAFLSRLADCYEIIGVSVLLFAATAAAAASPPADEAQEVQGQGAKAAAAHHQTFSCHMLCRPMGLRSRVTSGSLDQLLPFKGEWFSNPSTREQVRPPRHRLSASTACAGCEPRLIVPRRSWHLVCVGLELVVEESREGARLMERIKRRRGFHCPTGTLCIVAAGRWAWRGRAFPTPRHRQCLSFVSCSRSCR</sequence>
<proteinExistence type="predicted"/>
<evidence type="ECO:0000313" key="2">
    <source>
        <dbReference type="Proteomes" id="UP000245884"/>
    </source>
</evidence>
<gene>
    <name evidence="1" type="ORF">BDZ90DRAFT_107690</name>
</gene>
<dbReference type="RefSeq" id="XP_025364009.1">
    <property type="nucleotide sequence ID" value="XM_025503204.1"/>
</dbReference>
<dbReference type="EMBL" id="KZ819663">
    <property type="protein sequence ID" value="PWN29397.1"/>
    <property type="molecule type" value="Genomic_DNA"/>
</dbReference>
<dbReference type="Proteomes" id="UP000245884">
    <property type="component" value="Unassembled WGS sequence"/>
</dbReference>